<dbReference type="GO" id="GO:0005524">
    <property type="term" value="F:ATP binding"/>
    <property type="evidence" value="ECO:0007669"/>
    <property type="project" value="UniProtKB-KW"/>
</dbReference>
<evidence type="ECO:0000256" key="1">
    <source>
        <dbReference type="ARBA" id="ARBA00000085"/>
    </source>
</evidence>
<protein>
    <recommendedName>
        <fullName evidence="2">histidine kinase</fullName>
        <ecNumber evidence="2">2.7.13.3</ecNumber>
    </recommendedName>
</protein>
<dbReference type="KEGG" id="ceu:A7L45_00855"/>
<dbReference type="CDD" id="cd16922">
    <property type="entry name" value="HATPase_EvgS-ArcB-TorS-like"/>
    <property type="match status" value="1"/>
</dbReference>
<evidence type="ECO:0000256" key="8">
    <source>
        <dbReference type="ARBA" id="ARBA00023012"/>
    </source>
</evidence>
<dbReference type="SUPFAM" id="SSF55785">
    <property type="entry name" value="PYP-like sensor domain (PAS domain)"/>
    <property type="match status" value="1"/>
</dbReference>
<name>A0A1J0GBK3_9CLOT</name>
<dbReference type="SUPFAM" id="SSF55874">
    <property type="entry name" value="ATPase domain of HSP90 chaperone/DNA topoisomerase II/histidine kinase"/>
    <property type="match status" value="1"/>
</dbReference>
<dbReference type="InterPro" id="IPR000014">
    <property type="entry name" value="PAS"/>
</dbReference>
<evidence type="ECO:0000256" key="7">
    <source>
        <dbReference type="ARBA" id="ARBA00022840"/>
    </source>
</evidence>
<dbReference type="PRINTS" id="PR00344">
    <property type="entry name" value="BCTRLSENSOR"/>
</dbReference>
<evidence type="ECO:0000256" key="2">
    <source>
        <dbReference type="ARBA" id="ARBA00012438"/>
    </source>
</evidence>
<evidence type="ECO:0000259" key="9">
    <source>
        <dbReference type="PROSITE" id="PS50109"/>
    </source>
</evidence>
<dbReference type="Gene3D" id="3.30.450.20">
    <property type="entry name" value="PAS domain"/>
    <property type="match status" value="1"/>
</dbReference>
<feature type="domain" description="Histidine kinase" evidence="9">
    <location>
        <begin position="358"/>
        <end position="581"/>
    </location>
</feature>
<dbReference type="Pfam" id="PF00512">
    <property type="entry name" value="HisKA"/>
    <property type="match status" value="1"/>
</dbReference>
<evidence type="ECO:0000313" key="11">
    <source>
        <dbReference type="EMBL" id="APC38721.1"/>
    </source>
</evidence>
<dbReference type="Pfam" id="PF07796">
    <property type="entry name" value="DUF1638"/>
    <property type="match status" value="1"/>
</dbReference>
<dbReference type="RefSeq" id="WP_071611017.1">
    <property type="nucleotide sequence ID" value="NZ_CP015756.1"/>
</dbReference>
<dbReference type="InterPro" id="IPR005467">
    <property type="entry name" value="His_kinase_dom"/>
</dbReference>
<gene>
    <name evidence="11" type="ORF">A7L45_00855</name>
</gene>
<dbReference type="SMART" id="SM00091">
    <property type="entry name" value="PAS"/>
    <property type="match status" value="1"/>
</dbReference>
<dbReference type="InterPro" id="IPR003594">
    <property type="entry name" value="HATPase_dom"/>
</dbReference>
<keyword evidence="8" id="KW-0902">Two-component regulatory system</keyword>
<dbReference type="SMART" id="SM00387">
    <property type="entry name" value="HATPase_c"/>
    <property type="match status" value="1"/>
</dbReference>
<dbReference type="GO" id="GO:0006355">
    <property type="term" value="P:regulation of DNA-templated transcription"/>
    <property type="evidence" value="ECO:0007669"/>
    <property type="project" value="InterPro"/>
</dbReference>
<proteinExistence type="predicted"/>
<evidence type="ECO:0000256" key="6">
    <source>
        <dbReference type="ARBA" id="ARBA00022777"/>
    </source>
</evidence>
<dbReference type="Gene3D" id="1.10.287.130">
    <property type="match status" value="1"/>
</dbReference>
<dbReference type="Pfam" id="PF00989">
    <property type="entry name" value="PAS"/>
    <property type="match status" value="1"/>
</dbReference>
<keyword evidence="4" id="KW-0808">Transferase</keyword>
<evidence type="ECO:0000256" key="4">
    <source>
        <dbReference type="ARBA" id="ARBA00022679"/>
    </source>
</evidence>
<dbReference type="OrthoDB" id="9813394at2"/>
<dbReference type="InterPro" id="IPR035965">
    <property type="entry name" value="PAS-like_dom_sf"/>
</dbReference>
<dbReference type="Proteomes" id="UP000182569">
    <property type="component" value="Chromosome"/>
</dbReference>
<keyword evidence="6 11" id="KW-0418">Kinase</keyword>
<evidence type="ECO:0000256" key="5">
    <source>
        <dbReference type="ARBA" id="ARBA00022741"/>
    </source>
</evidence>
<keyword evidence="3" id="KW-0597">Phosphoprotein</keyword>
<dbReference type="InterPro" id="IPR004358">
    <property type="entry name" value="Sig_transdc_His_kin-like_C"/>
</dbReference>
<dbReference type="STRING" id="1552.A7L45_00855"/>
<keyword evidence="7" id="KW-0067">ATP-binding</keyword>
<dbReference type="PROSITE" id="PS50109">
    <property type="entry name" value="HIS_KIN"/>
    <property type="match status" value="1"/>
</dbReference>
<dbReference type="GO" id="GO:0000155">
    <property type="term" value="F:phosphorelay sensor kinase activity"/>
    <property type="evidence" value="ECO:0007669"/>
    <property type="project" value="InterPro"/>
</dbReference>
<dbReference type="InterPro" id="IPR013767">
    <property type="entry name" value="PAS_fold"/>
</dbReference>
<dbReference type="InterPro" id="IPR036097">
    <property type="entry name" value="HisK_dim/P_sf"/>
</dbReference>
<dbReference type="InterPro" id="IPR003661">
    <property type="entry name" value="HisK_dim/P_dom"/>
</dbReference>
<organism evidence="11 12">
    <name type="scientific">Clostridium estertheticum subsp. estertheticum</name>
    <dbReference type="NCBI Taxonomy" id="1552"/>
    <lineage>
        <taxon>Bacteria</taxon>
        <taxon>Bacillati</taxon>
        <taxon>Bacillota</taxon>
        <taxon>Clostridia</taxon>
        <taxon>Eubacteriales</taxon>
        <taxon>Clostridiaceae</taxon>
        <taxon>Clostridium</taxon>
    </lineage>
</organism>
<reference evidence="12" key="1">
    <citation type="journal article" date="2016" name="Front. Microbiol.">
        <title>Complete Genome Sequence of Clostridium estertheticum DSM 8809, a Microbe Identified in Spoiled Vacuum Packed Beef.</title>
        <authorList>
            <person name="Yu Z."/>
            <person name="Gunn L."/>
            <person name="Brennan E."/>
            <person name="Reid R."/>
            <person name="Wall P.G."/>
            <person name="Gaora O.P."/>
            <person name="Hurley D."/>
            <person name="Bolton D."/>
            <person name="Fanning S."/>
        </authorList>
    </citation>
    <scope>NUCLEOTIDE SEQUENCE [LARGE SCALE GENOMIC DNA]</scope>
    <source>
        <strain evidence="12">DSM 8809</strain>
    </source>
</reference>
<dbReference type="CDD" id="cd00082">
    <property type="entry name" value="HisKA"/>
    <property type="match status" value="1"/>
</dbReference>
<dbReference type="PANTHER" id="PTHR43547">
    <property type="entry name" value="TWO-COMPONENT HISTIDINE KINASE"/>
    <property type="match status" value="1"/>
</dbReference>
<dbReference type="InterPro" id="IPR012437">
    <property type="entry name" value="DUF1638"/>
</dbReference>
<dbReference type="AlphaFoldDB" id="A0A1J0GBK3"/>
<evidence type="ECO:0000259" key="10">
    <source>
        <dbReference type="PROSITE" id="PS50112"/>
    </source>
</evidence>
<comment type="catalytic activity">
    <reaction evidence="1">
        <text>ATP + protein L-histidine = ADP + protein N-phospho-L-histidine.</text>
        <dbReference type="EC" id="2.7.13.3"/>
    </reaction>
</comment>
<keyword evidence="5" id="KW-0547">Nucleotide-binding</keyword>
<sequence length="612" mass="70427">MDEKLGIIICKIFSEELKFIIKDNNIKNVEILEFTPACIYGNTGHNEQLEAINSCQSTCNKIIIIGGKCCTSLNKMVLDSEKCKIHRLEYCFELFTNRDIIAHFISEKSYLVTPGWLKNWEKNIEILGFDKEQVKIKFLDTGICDDSLERLHKFSQYVNIPYDCIFVGLDFFSMFIKKSVIEWHFECERMKSTLLLANTNIQFADHKSAKQQLSYILNNIHEGVYIINSNYKAIFVNKAVENLVSLNDFRDIIGKSVFDVVPDEYREIVLKRFKNILDNKISAPLIEEKFIKYDGCIIDVEIYSSAIKYEGNWCILSVVRNISERKISENLKLKISDQNKLINDAMEYDKLRNNFFCNISHELRTPINVLLSALQLLSLDETNHPTVKNEMKIKKYYKIMKQNSYRLLRLVNNLIDITKIDARYFNLRLKNENIVSIIEDITLSVTAYAERKGLELIFDTDIEDKIMVCDAYKIERIILNILSNAIKFTPLGGNIFVSITEKDWGISVSVKDTGVGIPTDMKSSIFERFVQVDKSLSRDREGSGIGLSLVKSLVEMHGGTIRVESQYGSGSEFIIDLPETGLPENQPFILDANIAKISDIERLQIEFSDIYD</sequence>
<dbReference type="InterPro" id="IPR036890">
    <property type="entry name" value="HATPase_C_sf"/>
</dbReference>
<dbReference type="EMBL" id="CP015756">
    <property type="protein sequence ID" value="APC38721.1"/>
    <property type="molecule type" value="Genomic_DNA"/>
</dbReference>
<dbReference type="Gene3D" id="3.30.565.10">
    <property type="entry name" value="Histidine kinase-like ATPase, C-terminal domain"/>
    <property type="match status" value="1"/>
</dbReference>
<dbReference type="FunFam" id="3.30.565.10:FF:000037">
    <property type="entry name" value="Hybrid sensor histidine kinase/response regulator"/>
    <property type="match status" value="1"/>
</dbReference>
<dbReference type="PROSITE" id="PS50112">
    <property type="entry name" value="PAS"/>
    <property type="match status" value="1"/>
</dbReference>
<dbReference type="SUPFAM" id="SSF47384">
    <property type="entry name" value="Homodimeric domain of signal transducing histidine kinase"/>
    <property type="match status" value="1"/>
</dbReference>
<feature type="domain" description="PAS" evidence="10">
    <location>
        <begin position="209"/>
        <end position="280"/>
    </location>
</feature>
<dbReference type="PANTHER" id="PTHR43547:SF2">
    <property type="entry name" value="HYBRID SIGNAL TRANSDUCTION HISTIDINE KINASE C"/>
    <property type="match status" value="1"/>
</dbReference>
<dbReference type="Pfam" id="PF02518">
    <property type="entry name" value="HATPase_c"/>
    <property type="match status" value="1"/>
</dbReference>
<dbReference type="EC" id="2.7.13.3" evidence="2"/>
<evidence type="ECO:0000256" key="3">
    <source>
        <dbReference type="ARBA" id="ARBA00022553"/>
    </source>
</evidence>
<dbReference type="NCBIfam" id="TIGR00229">
    <property type="entry name" value="sensory_box"/>
    <property type="match status" value="1"/>
</dbReference>
<evidence type="ECO:0000313" key="12">
    <source>
        <dbReference type="Proteomes" id="UP000182569"/>
    </source>
</evidence>
<keyword evidence="12" id="KW-1185">Reference proteome</keyword>
<accession>A0A1J0GBK3</accession>
<dbReference type="SMART" id="SM00388">
    <property type="entry name" value="HisKA"/>
    <property type="match status" value="1"/>
</dbReference>